<feature type="transmembrane region" description="Helical" evidence="7">
    <location>
        <begin position="100"/>
        <end position="122"/>
    </location>
</feature>
<evidence type="ECO:0000313" key="9">
    <source>
        <dbReference type="EMBL" id="GFP28529.1"/>
    </source>
</evidence>
<comment type="caution">
    <text evidence="9">The sequence shown here is derived from an EMBL/GenBank/DDBJ whole genome shotgun (WGS) entry which is preliminary data.</text>
</comment>
<evidence type="ECO:0000313" key="10">
    <source>
        <dbReference type="Proteomes" id="UP000591948"/>
    </source>
</evidence>
<evidence type="ECO:0000256" key="5">
    <source>
        <dbReference type="ARBA" id="ARBA00023136"/>
    </source>
</evidence>
<evidence type="ECO:0000256" key="6">
    <source>
        <dbReference type="SAM" id="MobiDB-lite"/>
    </source>
</evidence>
<evidence type="ECO:0000256" key="2">
    <source>
        <dbReference type="ARBA" id="ARBA00022475"/>
    </source>
</evidence>
<evidence type="ECO:0000259" key="8">
    <source>
        <dbReference type="Pfam" id="PF13491"/>
    </source>
</evidence>
<gene>
    <name evidence="9" type="ORF">HKBW3S33_01944</name>
</gene>
<protein>
    <recommendedName>
        <fullName evidence="8">DNA translocase FtsK 4TM region domain-containing protein</fullName>
    </recommendedName>
</protein>
<keyword evidence="5 7" id="KW-0472">Membrane</keyword>
<sequence>MSRTTKYRKTARRTKANPSRGRPPAKSRSFLKEPGEFYGIFLFFLALLATVSLFSERAGVLGKWIDEGLTISFGRGAYFVPVLLLVWALSFFAHTRRYNFNSLISGLALAFISLLALAGIIGAEPGTIFEQSQMVARGGYVGAALAYLLIKTVGEIGGSLFLVVLLLIAFLICTRMSLKEVGQKVTQKSVPRIKETLKAGIKGLKKEEAKELGPLIKETYSGIGLTVTDAVPKLPAVERVTEQRITIRKPREEETGEEQKIEEQLEMPLPRYLDDEGYILPPLSIVKRSKTISPQLSVQNVQESMAIL</sequence>
<feature type="transmembrane region" description="Helical" evidence="7">
    <location>
        <begin position="76"/>
        <end position="94"/>
    </location>
</feature>
<keyword evidence="10" id="KW-1185">Reference proteome</keyword>
<name>A0A6V8P7C9_9ACTN</name>
<feature type="compositionally biased region" description="Basic residues" evidence="6">
    <location>
        <begin position="1"/>
        <end position="15"/>
    </location>
</feature>
<evidence type="ECO:0000256" key="7">
    <source>
        <dbReference type="SAM" id="Phobius"/>
    </source>
</evidence>
<dbReference type="Proteomes" id="UP000591948">
    <property type="component" value="Unassembled WGS sequence"/>
</dbReference>
<proteinExistence type="predicted"/>
<evidence type="ECO:0000256" key="4">
    <source>
        <dbReference type="ARBA" id="ARBA00022989"/>
    </source>
</evidence>
<feature type="domain" description="DNA translocase FtsK 4TM region" evidence="8">
    <location>
        <begin position="57"/>
        <end position="185"/>
    </location>
</feature>
<keyword evidence="2" id="KW-1003">Cell membrane</keyword>
<dbReference type="RefSeq" id="WP_176233895.1">
    <property type="nucleotide sequence ID" value="NZ_BLRY01000265.1"/>
</dbReference>
<dbReference type="InterPro" id="IPR025199">
    <property type="entry name" value="FtsK_4TM"/>
</dbReference>
<organism evidence="9 10">
    <name type="scientific">Candidatus Hakubella thermalkaliphila</name>
    <dbReference type="NCBI Taxonomy" id="2754717"/>
    <lineage>
        <taxon>Bacteria</taxon>
        <taxon>Bacillati</taxon>
        <taxon>Actinomycetota</taxon>
        <taxon>Actinomycetota incertae sedis</taxon>
        <taxon>Candidatus Hakubellales</taxon>
        <taxon>Candidatus Hakubellaceae</taxon>
        <taxon>Candidatus Hakubella</taxon>
    </lineage>
</organism>
<dbReference type="EMBL" id="BLRY01000265">
    <property type="protein sequence ID" value="GFP28529.1"/>
    <property type="molecule type" value="Genomic_DNA"/>
</dbReference>
<keyword evidence="3 7" id="KW-0812">Transmembrane</keyword>
<feature type="transmembrane region" description="Helical" evidence="7">
    <location>
        <begin position="37"/>
        <end position="55"/>
    </location>
</feature>
<keyword evidence="4 7" id="KW-1133">Transmembrane helix</keyword>
<feature type="non-terminal residue" evidence="9">
    <location>
        <position position="308"/>
    </location>
</feature>
<evidence type="ECO:0000256" key="3">
    <source>
        <dbReference type="ARBA" id="ARBA00022692"/>
    </source>
</evidence>
<feature type="transmembrane region" description="Helical" evidence="7">
    <location>
        <begin position="156"/>
        <end position="178"/>
    </location>
</feature>
<dbReference type="GO" id="GO:0005886">
    <property type="term" value="C:plasma membrane"/>
    <property type="evidence" value="ECO:0007669"/>
    <property type="project" value="UniProtKB-SubCell"/>
</dbReference>
<accession>A0A6V8P7C9</accession>
<comment type="subcellular location">
    <subcellularLocation>
        <location evidence="1">Cell membrane</location>
        <topology evidence="1">Multi-pass membrane protein</topology>
    </subcellularLocation>
</comment>
<dbReference type="Pfam" id="PF13491">
    <property type="entry name" value="FtsK_4TM"/>
    <property type="match status" value="1"/>
</dbReference>
<reference evidence="9 10" key="1">
    <citation type="journal article" date="2020" name="Front. Microbiol.">
        <title>Single-cell genomics of novel Actinobacteria with the Wood-Ljungdahl pathway discovered in a serpentinizing system.</title>
        <authorList>
            <person name="Merino N."/>
            <person name="Kawai M."/>
            <person name="Boyd E.S."/>
            <person name="Colman D.R."/>
            <person name="McGlynn S.E."/>
            <person name="Nealson K.H."/>
            <person name="Kurokawa K."/>
            <person name="Hongoh Y."/>
        </authorList>
    </citation>
    <scope>NUCLEOTIDE SEQUENCE [LARGE SCALE GENOMIC DNA]</scope>
    <source>
        <strain evidence="9 10">S33</strain>
    </source>
</reference>
<dbReference type="AlphaFoldDB" id="A0A6V8P7C9"/>
<feature type="region of interest" description="Disordered" evidence="6">
    <location>
        <begin position="1"/>
        <end position="28"/>
    </location>
</feature>
<evidence type="ECO:0000256" key="1">
    <source>
        <dbReference type="ARBA" id="ARBA00004651"/>
    </source>
</evidence>